<proteinExistence type="predicted"/>
<evidence type="ECO:0000256" key="4">
    <source>
        <dbReference type="ARBA" id="ARBA00023180"/>
    </source>
</evidence>
<dbReference type="GO" id="GO:0007155">
    <property type="term" value="P:cell adhesion"/>
    <property type="evidence" value="ECO:0007669"/>
    <property type="project" value="InterPro"/>
</dbReference>
<dbReference type="PROSITE" id="PS51470">
    <property type="entry name" value="FG_GAP"/>
    <property type="match status" value="3"/>
</dbReference>
<dbReference type="InterPro" id="IPR025965">
    <property type="entry name" value="FlgD/Vpr_Ig-like"/>
</dbReference>
<dbReference type="InterPro" id="IPR013517">
    <property type="entry name" value="FG-GAP"/>
</dbReference>
<keyword evidence="2" id="KW-0677">Repeat</keyword>
<evidence type="ECO:0000256" key="1">
    <source>
        <dbReference type="ARBA" id="ARBA00022729"/>
    </source>
</evidence>
<dbReference type="Pfam" id="PF13860">
    <property type="entry name" value="FlgD_ig"/>
    <property type="match status" value="1"/>
</dbReference>
<dbReference type="Gene3D" id="2.60.40.4070">
    <property type="match status" value="1"/>
</dbReference>
<dbReference type="AlphaFoldDB" id="A0A956LXL3"/>
<evidence type="ECO:0000256" key="2">
    <source>
        <dbReference type="ARBA" id="ARBA00022737"/>
    </source>
</evidence>
<name>A0A956LXL3_UNCEI</name>
<comment type="caution">
    <text evidence="8">The sequence shown here is derived from an EMBL/GenBank/DDBJ whole genome shotgun (WGS) entry which is preliminary data.</text>
</comment>
<dbReference type="Pfam" id="PF00768">
    <property type="entry name" value="Peptidase_S11"/>
    <property type="match status" value="1"/>
</dbReference>
<dbReference type="InterPro" id="IPR000413">
    <property type="entry name" value="Integrin_alpha"/>
</dbReference>
<dbReference type="InterPro" id="IPR028994">
    <property type="entry name" value="Integrin_alpha_N"/>
</dbReference>
<gene>
    <name evidence="8" type="ORF">KC729_06375</name>
</gene>
<feature type="domain" description="Peptidase S11 D-alanyl-D-alanine carboxypeptidase A N-terminal" evidence="6">
    <location>
        <begin position="503"/>
        <end position="696"/>
    </location>
</feature>
<dbReference type="InterPro" id="IPR013519">
    <property type="entry name" value="Int_alpha_beta-p"/>
</dbReference>
<dbReference type="Proteomes" id="UP000697710">
    <property type="component" value="Unassembled WGS sequence"/>
</dbReference>
<dbReference type="GO" id="GO:0008305">
    <property type="term" value="C:integrin complex"/>
    <property type="evidence" value="ECO:0007669"/>
    <property type="project" value="InterPro"/>
</dbReference>
<dbReference type="EMBL" id="JAGQHR010000140">
    <property type="protein sequence ID" value="MCA9727291.1"/>
    <property type="molecule type" value="Genomic_DNA"/>
</dbReference>
<dbReference type="SUPFAM" id="SSF69318">
    <property type="entry name" value="Integrin alpha N-terminal domain"/>
    <property type="match status" value="2"/>
</dbReference>
<reference evidence="8" key="2">
    <citation type="journal article" date="2021" name="Microbiome">
        <title>Successional dynamics and alternative stable states in a saline activated sludge microbial community over 9 years.</title>
        <authorList>
            <person name="Wang Y."/>
            <person name="Ye J."/>
            <person name="Ju F."/>
            <person name="Liu L."/>
            <person name="Boyd J.A."/>
            <person name="Deng Y."/>
            <person name="Parks D.H."/>
            <person name="Jiang X."/>
            <person name="Yin X."/>
            <person name="Woodcroft B.J."/>
            <person name="Tyson G.W."/>
            <person name="Hugenholtz P."/>
            <person name="Polz M.F."/>
            <person name="Zhang T."/>
        </authorList>
    </citation>
    <scope>NUCLEOTIDE SEQUENCE</scope>
    <source>
        <strain evidence="8">HKST-UBA01</strain>
    </source>
</reference>
<feature type="signal peptide" evidence="5">
    <location>
        <begin position="1"/>
        <end position="19"/>
    </location>
</feature>
<keyword evidence="3" id="KW-0378">Hydrolase</keyword>
<dbReference type="PANTHER" id="PTHR23221">
    <property type="entry name" value="GLYCOSYLPHOSPHATIDYLINOSITOL PHOSPHOLIPASE D"/>
    <property type="match status" value="1"/>
</dbReference>
<sequence length="1083" mass="114755">MTSLAVLTAVALSATSASAHLCIIRHGEEVSQGREPGDNFGWAVASGDFNGDGYDDLAMGLPSDDRGINDNEGSIVVALGSRYGITHSGDYRISSTELGLPGDPDLFIGITLVAGNFNGDEYDDLAIGIPYWDYTTSGGGSRDNAGRVIIMRGTPDGLVGGWATRSESDFGLGNQPDPGDLFGWSLAVRDWSGDGYDDIMIGAPGESGGRGRVFWVLGDEAGLSGVRGTFDAAWLGYTSSPGDGFGSSVAVGNIGWGPEHDFIIGGPNAAAFAGGPHAGVVYLVRGAGGSPQTGDSRVFTVGPGEVGAGFGSSLAVGKFFAETPDYEGLAVGEPYRTVGGIRTGRVVVAPCYSGGPMSDFLNYLTRDLIWGQNHTGDQFGAAVASGRFGADDFYDDLAIGAPRDGFGITEAAGSVNIFMGGTGGPGPNGWLGYSQQNLNELLEPWDLLGQSLCFGAFDGTGYQNLAAGAPGEDEYRGLVHVIAPWRQAFSLRCQRSAVLDCDGNLIFSQKPFEVTPAADLARVMAVLLACEYTELDPGDPDYVSLDATYTVPEWLVSDVPGVTMGLEVGETISLENLLYCCALGSYPDAAYAIADLCMGRGGISSVESFIQEMNIRTWDLNLVDTEFGDPAGFDVPPLTNTPPYTDSHTTAYDMAIIGREAIRDHQYKFIAKKTTHSFTRHLPGGVDMAFEVHNRFLSDFHDNGFTEIVGVGEGASLQAHKNGITAALDPNGFGTAIAASLTTDIIQAPFVFGPNSVDLVRLGASECGFSMPEAGPWWNRNREVFGNVSSGNGRRTGGSGETQGIDGSTHEFQIYRTQWNGEAADLHVELTRVSEFYGDEEFVEFRVAPFRGRGRLRVINRAVDPVELAIQLPEQTWNGFLQPGESVELPPYTVPATDYSWSIETGGTPLEVDVEETYLFDVMAPATPVSGPVFVAELDYDPAIRGHVYRFVAEGRDAGEGSDFLLALTGPGTVVSVPEPGDLESGPTPNDPIELLPAAPNPCSAGTRFAFELRAPGEVGLEIFDAGGRRVRSYATAPLDAGRYALAWDGKTEHGGTAIAGQYFYRILLDGRPSGEGKITVLE</sequence>
<evidence type="ECO:0000256" key="3">
    <source>
        <dbReference type="ARBA" id="ARBA00022801"/>
    </source>
</evidence>
<dbReference type="SUPFAM" id="SSF56601">
    <property type="entry name" value="beta-lactamase/transpeptidase-like"/>
    <property type="match status" value="1"/>
</dbReference>
<dbReference type="PRINTS" id="PR01185">
    <property type="entry name" value="INTEGRINA"/>
</dbReference>
<keyword evidence="1 5" id="KW-0732">Signal</keyword>
<dbReference type="Gene3D" id="3.40.710.10">
    <property type="entry name" value="DD-peptidase/beta-lactamase superfamily"/>
    <property type="match status" value="1"/>
</dbReference>
<reference evidence="8" key="1">
    <citation type="submission" date="2020-04" db="EMBL/GenBank/DDBJ databases">
        <authorList>
            <person name="Zhang T."/>
        </authorList>
    </citation>
    <scope>NUCLEOTIDE SEQUENCE</scope>
    <source>
        <strain evidence="8">HKST-UBA01</strain>
    </source>
</reference>
<dbReference type="SMART" id="SM00191">
    <property type="entry name" value="Int_alpha"/>
    <property type="match status" value="7"/>
</dbReference>
<dbReference type="PANTHER" id="PTHR23221:SF7">
    <property type="entry name" value="PHOSPHATIDYLINOSITOL-GLYCAN-SPECIFIC PHOSPHOLIPASE D"/>
    <property type="match status" value="1"/>
</dbReference>
<feature type="chain" id="PRO_5036705908" evidence="5">
    <location>
        <begin position="20"/>
        <end position="1083"/>
    </location>
</feature>
<dbReference type="Gene3D" id="2.130.10.130">
    <property type="entry name" value="Integrin alpha, N-terminal"/>
    <property type="match status" value="3"/>
</dbReference>
<dbReference type="GO" id="GO:0006508">
    <property type="term" value="P:proteolysis"/>
    <property type="evidence" value="ECO:0007669"/>
    <property type="project" value="InterPro"/>
</dbReference>
<evidence type="ECO:0000259" key="6">
    <source>
        <dbReference type="Pfam" id="PF00768"/>
    </source>
</evidence>
<feature type="domain" description="FlgD/Vpr Ig-like" evidence="7">
    <location>
        <begin position="1007"/>
        <end position="1064"/>
    </location>
</feature>
<dbReference type="InterPro" id="IPR012338">
    <property type="entry name" value="Beta-lactam/transpept-like"/>
</dbReference>
<keyword evidence="4" id="KW-0325">Glycoprotein</keyword>
<accession>A0A956LXL3</accession>
<evidence type="ECO:0000313" key="9">
    <source>
        <dbReference type="Proteomes" id="UP000697710"/>
    </source>
</evidence>
<evidence type="ECO:0000259" key="7">
    <source>
        <dbReference type="Pfam" id="PF13860"/>
    </source>
</evidence>
<dbReference type="InterPro" id="IPR001967">
    <property type="entry name" value="Peptidase_S11_N"/>
</dbReference>
<evidence type="ECO:0000313" key="8">
    <source>
        <dbReference type="EMBL" id="MCA9727291.1"/>
    </source>
</evidence>
<dbReference type="GO" id="GO:0009002">
    <property type="term" value="F:serine-type D-Ala-D-Ala carboxypeptidase activity"/>
    <property type="evidence" value="ECO:0007669"/>
    <property type="project" value="InterPro"/>
</dbReference>
<protein>
    <submittedName>
        <fullName evidence="8">FG-GAP repeat protein</fullName>
    </submittedName>
</protein>
<dbReference type="Pfam" id="PF01839">
    <property type="entry name" value="FG-GAP"/>
    <property type="match status" value="3"/>
</dbReference>
<organism evidence="8 9">
    <name type="scientific">Eiseniibacteriota bacterium</name>
    <dbReference type="NCBI Taxonomy" id="2212470"/>
    <lineage>
        <taxon>Bacteria</taxon>
        <taxon>Candidatus Eiseniibacteriota</taxon>
    </lineage>
</organism>
<evidence type="ECO:0000256" key="5">
    <source>
        <dbReference type="SAM" id="SignalP"/>
    </source>
</evidence>